<reference evidence="3 4" key="1">
    <citation type="submission" date="2024-01" db="EMBL/GenBank/DDBJ databases">
        <title>The genome of the rayed Mediterranean limpet Patella caerulea (Linnaeus, 1758).</title>
        <authorList>
            <person name="Anh-Thu Weber A."/>
            <person name="Halstead-Nussloch G."/>
        </authorList>
    </citation>
    <scope>NUCLEOTIDE SEQUENCE [LARGE SCALE GENOMIC DNA]</scope>
    <source>
        <strain evidence="3">AATW-2023a</strain>
        <tissue evidence="3">Whole specimen</tissue>
    </source>
</reference>
<comment type="caution">
    <text evidence="3">The sequence shown here is derived from an EMBL/GenBank/DDBJ whole genome shotgun (WGS) entry which is preliminary data.</text>
</comment>
<sequence>MSNFIPMVSESPPPLDEKTFEWGEDEEDFGTFTGANDSASELNVSNNKYDSDYINDNVSKSNGNPVLNHHISSDESDSFADFKSFNESKIHTVSKPQVQKLPLTKDDHINNGNGVENTDSNLDGTVLPGGMKRDSDSGMFSTDISPIPVSEEGTIELNNCDKTVDSMDDDDDDDETDIVPELPTDTDVNGENIVSVQQSPPELNSDVVHTDKSLCSKKENTGSTIPVSSVDVKSKASVDNLVDSDEEFDQYSSQALHSISKEAAQSSILYSHSVNKPENITQNNTLETDDDFGDFADFSDKKIESSNWESSDNKSHSVISNNEVETELPSDSDTNSECITQSKSVEVIDTDKTRDNTADSVPPLNLKTLDISSEDDDTSTTVSNVNINHSEEIDDQNSFFDDNIEKPEESKIVTNENSNDDVDDDEFTDFSKANITESLSVNDSNENDEIKDSENSAQAEFSSVQNDVSDNNSNIQTDDIVTSVVSNDDDDFADFSSVTFPAKSVDNDQSQSNDYEKVIDDNNDDDDDFADFSSAIQPKVENNKTVSNDGDDDDDEFADFSSVTLPNKSQNDDDFAEFSSANINSGSAIKSDSIKHMSDNCEEDDDDDFADFSGANVENQGLTKFEDKKDNFASFDQAKVVDEEDDWGKFDEDDDFDTGVTKQQVYKQQEAVKSQVNVVVQIDKLKTVLHACFNTNDDNIEKNEDISLLESLLVGSIYQQPTHINNGQNSEKKVLKQIFDYDNTNALIYQWKKSHSNDHLFKTLNIDTQNMFFGLKKQSVPLSVTSLTILEPIRGAIDSKKDKNIAALVEPNNTESIPPLQDMPPVEFDWDNSGLTNPLEAKTLDLDFMVLQENENSIKTGVFQSELLDAPRSSVKPMQPLEEILKNMKLTTTTAPTTVAKDENLSKEADTIINSLPLLSFMKSKVLMFRLQNS</sequence>
<feature type="domain" description="Aftiphilin clathrin-binding box" evidence="2">
    <location>
        <begin position="732"/>
        <end position="779"/>
    </location>
</feature>
<dbReference type="EMBL" id="JAZGQO010000007">
    <property type="protein sequence ID" value="KAK6182827.1"/>
    <property type="molecule type" value="Genomic_DNA"/>
</dbReference>
<evidence type="ECO:0000313" key="3">
    <source>
        <dbReference type="EMBL" id="KAK6182827.1"/>
    </source>
</evidence>
<feature type="compositionally biased region" description="Polar residues" evidence="1">
    <location>
        <begin position="305"/>
        <end position="323"/>
    </location>
</feature>
<dbReference type="GO" id="GO:0032588">
    <property type="term" value="C:trans-Golgi network membrane"/>
    <property type="evidence" value="ECO:0007669"/>
    <property type="project" value="InterPro"/>
</dbReference>
<organism evidence="3 4">
    <name type="scientific">Patella caerulea</name>
    <name type="common">Rayed Mediterranean limpet</name>
    <dbReference type="NCBI Taxonomy" id="87958"/>
    <lineage>
        <taxon>Eukaryota</taxon>
        <taxon>Metazoa</taxon>
        <taxon>Spiralia</taxon>
        <taxon>Lophotrochozoa</taxon>
        <taxon>Mollusca</taxon>
        <taxon>Gastropoda</taxon>
        <taxon>Patellogastropoda</taxon>
        <taxon>Patelloidea</taxon>
        <taxon>Patellidae</taxon>
        <taxon>Patella</taxon>
    </lineage>
</organism>
<dbReference type="Pfam" id="PF15045">
    <property type="entry name" value="Clathrin_bdg"/>
    <property type="match status" value="1"/>
</dbReference>
<feature type="region of interest" description="Disordered" evidence="1">
    <location>
        <begin position="502"/>
        <end position="574"/>
    </location>
</feature>
<feature type="compositionally biased region" description="Polar residues" evidence="1">
    <location>
        <begin position="110"/>
        <end position="123"/>
    </location>
</feature>
<feature type="region of interest" description="Disordered" evidence="1">
    <location>
        <begin position="305"/>
        <end position="381"/>
    </location>
</feature>
<dbReference type="InterPro" id="IPR046359">
    <property type="entry name" value="Aftin-like"/>
</dbReference>
<feature type="compositionally biased region" description="Acidic residues" evidence="1">
    <location>
        <begin position="166"/>
        <end position="178"/>
    </location>
</feature>
<evidence type="ECO:0000259" key="2">
    <source>
        <dbReference type="Pfam" id="PF15045"/>
    </source>
</evidence>
<accession>A0AAN8JTF5</accession>
<evidence type="ECO:0000256" key="1">
    <source>
        <dbReference type="SAM" id="MobiDB-lite"/>
    </source>
</evidence>
<dbReference type="PANTHER" id="PTHR16156">
    <property type="entry name" value="AFTIPHILIN A-RELATED"/>
    <property type="match status" value="1"/>
</dbReference>
<feature type="region of interest" description="Disordered" evidence="1">
    <location>
        <begin position="1"/>
        <end position="20"/>
    </location>
</feature>
<dbReference type="PANTHER" id="PTHR16156:SF10">
    <property type="entry name" value="AFTIPHILIN-RELATED"/>
    <property type="match status" value="1"/>
</dbReference>
<dbReference type="Proteomes" id="UP001347796">
    <property type="component" value="Unassembled WGS sequence"/>
</dbReference>
<gene>
    <name evidence="3" type="ORF">SNE40_010421</name>
</gene>
<feature type="compositionally biased region" description="Acidic residues" evidence="1">
    <location>
        <begin position="549"/>
        <end position="558"/>
    </location>
</feature>
<dbReference type="AlphaFoldDB" id="A0AAN8JTF5"/>
<dbReference type="GO" id="GO:0030276">
    <property type="term" value="F:clathrin binding"/>
    <property type="evidence" value="ECO:0007669"/>
    <property type="project" value="InterPro"/>
</dbReference>
<dbReference type="InterPro" id="IPR029205">
    <property type="entry name" value="Clathrin-bd"/>
</dbReference>
<proteinExistence type="predicted"/>
<feature type="region of interest" description="Disordered" evidence="1">
    <location>
        <begin position="163"/>
        <end position="188"/>
    </location>
</feature>
<feature type="region of interest" description="Disordered" evidence="1">
    <location>
        <begin position="104"/>
        <end position="138"/>
    </location>
</feature>
<dbReference type="GO" id="GO:0030121">
    <property type="term" value="C:AP-1 adaptor complex"/>
    <property type="evidence" value="ECO:0007669"/>
    <property type="project" value="TreeGrafter"/>
</dbReference>
<protein>
    <recommendedName>
        <fullName evidence="2">Aftiphilin clathrin-binding box domain-containing protein</fullName>
    </recommendedName>
</protein>
<feature type="compositionally biased region" description="Polar residues" evidence="1">
    <location>
        <begin position="331"/>
        <end position="344"/>
    </location>
</feature>
<feature type="compositionally biased region" description="Acidic residues" evidence="1">
    <location>
        <begin position="521"/>
        <end position="530"/>
    </location>
</feature>
<evidence type="ECO:0000313" key="4">
    <source>
        <dbReference type="Proteomes" id="UP001347796"/>
    </source>
</evidence>
<name>A0AAN8JTF5_PATCE</name>
<keyword evidence="4" id="KW-1185">Reference proteome</keyword>